<reference evidence="1" key="1">
    <citation type="submission" date="2021-04" db="EMBL/GenBank/DDBJ databases">
        <authorList>
            <person name="Postec A."/>
        </authorList>
    </citation>
    <scope>NUCLEOTIDE SEQUENCE</scope>
    <source>
        <strain evidence="1">F1F22</strain>
    </source>
</reference>
<evidence type="ECO:0000313" key="2">
    <source>
        <dbReference type="Proteomes" id="UP001056539"/>
    </source>
</evidence>
<dbReference type="KEGG" id="taqu:KDW03_01350"/>
<sequence>MAKITLEELRKLREQSKTEIEKREVENKSTIIIVGMGTCGIAAGARDTLKSFVENIEKLGLKDVVVKQTGCMGYCYVEPTVEVIMPDMPQTIYGKVTADVARKILEEHVIHKKLVSEHVMDKPAADIMK</sequence>
<name>A0AAX3BE26_9SPIR</name>
<keyword evidence="2" id="KW-1185">Reference proteome</keyword>
<protein>
    <submittedName>
        <fullName evidence="1">(2Fe-2S) ferredoxin domain-containing protein</fullName>
    </submittedName>
</protein>
<accession>A0AAX3BE26</accession>
<gene>
    <name evidence="1" type="ORF">KDW03_01350</name>
</gene>
<evidence type="ECO:0000313" key="1">
    <source>
        <dbReference type="EMBL" id="URA10476.1"/>
    </source>
</evidence>
<dbReference type="EMBL" id="CP073355">
    <property type="protein sequence ID" value="URA10476.1"/>
    <property type="molecule type" value="Genomic_DNA"/>
</dbReference>
<proteinExistence type="predicted"/>
<dbReference type="Proteomes" id="UP001056539">
    <property type="component" value="Chromosome"/>
</dbReference>
<dbReference type="RefSeq" id="WP_271435603.1">
    <property type="nucleotide sequence ID" value="NZ_CP073355.1"/>
</dbReference>
<organism evidence="1 2">
    <name type="scientific">Thermospira aquatica</name>
    <dbReference type="NCBI Taxonomy" id="2828656"/>
    <lineage>
        <taxon>Bacteria</taxon>
        <taxon>Pseudomonadati</taxon>
        <taxon>Spirochaetota</taxon>
        <taxon>Spirochaetia</taxon>
        <taxon>Brevinematales</taxon>
        <taxon>Thermospiraceae</taxon>
        <taxon>Thermospira</taxon>
    </lineage>
</organism>
<dbReference type="AlphaFoldDB" id="A0AAX3BE26"/>
<dbReference type="CDD" id="cd02980">
    <property type="entry name" value="TRX_Fd_family"/>
    <property type="match status" value="1"/>
</dbReference>
<dbReference type="Gene3D" id="3.40.30.10">
    <property type="entry name" value="Glutaredoxin"/>
    <property type="match status" value="1"/>
</dbReference>
<dbReference type="InterPro" id="IPR036249">
    <property type="entry name" value="Thioredoxin-like_sf"/>
</dbReference>
<dbReference type="SUPFAM" id="SSF52833">
    <property type="entry name" value="Thioredoxin-like"/>
    <property type="match status" value="1"/>
</dbReference>
<reference evidence="1" key="2">
    <citation type="submission" date="2022-06" db="EMBL/GenBank/DDBJ databases">
        <title>Thermospira aquatica gen. nov., sp. nov.</title>
        <authorList>
            <person name="Ben Ali Gam Z."/>
            <person name="Labat M."/>
        </authorList>
    </citation>
    <scope>NUCLEOTIDE SEQUENCE</scope>
    <source>
        <strain evidence="1">F1F22</strain>
    </source>
</reference>